<dbReference type="AlphaFoldDB" id="A0A9N8WPN3"/>
<proteinExistence type="predicted"/>
<name>A0A9N8WPN3_FUNMO</name>
<protein>
    <submittedName>
        <fullName evidence="1">3537_t:CDS:1</fullName>
    </submittedName>
</protein>
<evidence type="ECO:0000313" key="1">
    <source>
        <dbReference type="EMBL" id="CAG8489467.1"/>
    </source>
</evidence>
<evidence type="ECO:0000313" key="2">
    <source>
        <dbReference type="Proteomes" id="UP000789375"/>
    </source>
</evidence>
<gene>
    <name evidence="1" type="ORF">FMOSSE_LOCUS3454</name>
</gene>
<keyword evidence="2" id="KW-1185">Reference proteome</keyword>
<accession>A0A9N8WPN3</accession>
<dbReference type="EMBL" id="CAJVPP010000516">
    <property type="protein sequence ID" value="CAG8489467.1"/>
    <property type="molecule type" value="Genomic_DNA"/>
</dbReference>
<dbReference type="Proteomes" id="UP000789375">
    <property type="component" value="Unassembled WGS sequence"/>
</dbReference>
<reference evidence="1" key="1">
    <citation type="submission" date="2021-06" db="EMBL/GenBank/DDBJ databases">
        <authorList>
            <person name="Kallberg Y."/>
            <person name="Tangrot J."/>
            <person name="Rosling A."/>
        </authorList>
    </citation>
    <scope>NUCLEOTIDE SEQUENCE</scope>
    <source>
        <strain evidence="1">87-6 pot B 2015</strain>
    </source>
</reference>
<comment type="caution">
    <text evidence="1">The sequence shown here is derived from an EMBL/GenBank/DDBJ whole genome shotgun (WGS) entry which is preliminary data.</text>
</comment>
<sequence length="77" mass="8488">MQAKSGLSRSECCTVWALLLQAIVFGLTKSSFETKLVLKSKSNCRNNSYKPAAINVIGEVAREDELLKRMKVTPPST</sequence>
<organism evidence="1 2">
    <name type="scientific">Funneliformis mosseae</name>
    <name type="common">Endomycorrhizal fungus</name>
    <name type="synonym">Glomus mosseae</name>
    <dbReference type="NCBI Taxonomy" id="27381"/>
    <lineage>
        <taxon>Eukaryota</taxon>
        <taxon>Fungi</taxon>
        <taxon>Fungi incertae sedis</taxon>
        <taxon>Mucoromycota</taxon>
        <taxon>Glomeromycotina</taxon>
        <taxon>Glomeromycetes</taxon>
        <taxon>Glomerales</taxon>
        <taxon>Glomeraceae</taxon>
        <taxon>Funneliformis</taxon>
    </lineage>
</organism>